<evidence type="ECO:0000313" key="2">
    <source>
        <dbReference type="EMBL" id="KAK0555471.1"/>
    </source>
</evidence>
<gene>
    <name evidence="2" type="ORF">OC846_001731</name>
</gene>
<feature type="region of interest" description="Disordered" evidence="1">
    <location>
        <begin position="137"/>
        <end position="195"/>
    </location>
</feature>
<feature type="compositionally biased region" description="Basic and acidic residues" evidence="1">
    <location>
        <begin position="216"/>
        <end position="226"/>
    </location>
</feature>
<reference evidence="2" key="1">
    <citation type="journal article" date="2023" name="PhytoFront">
        <title>Draft Genome Resources of Seven Strains of Tilletia horrida, Causal Agent of Kernel Smut of Rice.</title>
        <authorList>
            <person name="Khanal S."/>
            <person name="Antony Babu S."/>
            <person name="Zhou X.G."/>
        </authorList>
    </citation>
    <scope>NUCLEOTIDE SEQUENCE</scope>
    <source>
        <strain evidence="2">TX6</strain>
    </source>
</reference>
<organism evidence="2 3">
    <name type="scientific">Tilletia horrida</name>
    <dbReference type="NCBI Taxonomy" id="155126"/>
    <lineage>
        <taxon>Eukaryota</taxon>
        <taxon>Fungi</taxon>
        <taxon>Dikarya</taxon>
        <taxon>Basidiomycota</taxon>
        <taxon>Ustilaginomycotina</taxon>
        <taxon>Exobasidiomycetes</taxon>
        <taxon>Tilletiales</taxon>
        <taxon>Tilletiaceae</taxon>
        <taxon>Tilletia</taxon>
    </lineage>
</organism>
<accession>A0AAN6JST3</accession>
<sequence length="351" mass="38240">MARFGQLEGEKEEPPQNASSSTPRKLDVTQEDRIVDWLAHATSSSSSIEPLNSVRNALRTSLRRSPLEFLNAHVYALPAPLLAELPLTVAERGLNRVIASRRRVYARRHAPDILGASGSKDRLGGLWSRYSEGRSSVAKVEEERERNARKRARQEQIRQLSQVKDTAAGLSPLGKGKQKDVSLGSSAGRQSTEPVDLVGLAEAKHPSLGEYFDGADDPKAAAEERGLTGSSSDDAQEEEEETDEEDTDAPEFDASGQASVASREAPSTTGDIAVSAFERHALSLFVAGTDPTLPRSLYDSIDFDERWDVSDEDADENGGLAREPRRSTEGRVGSLPGLTDEDAYFMDDEDE</sequence>
<evidence type="ECO:0000256" key="1">
    <source>
        <dbReference type="SAM" id="MobiDB-lite"/>
    </source>
</evidence>
<keyword evidence="3" id="KW-1185">Reference proteome</keyword>
<comment type="caution">
    <text evidence="2">The sequence shown here is derived from an EMBL/GenBank/DDBJ whole genome shotgun (WGS) entry which is preliminary data.</text>
</comment>
<protein>
    <recommendedName>
        <fullName evidence="4">CCD97-like C-terminal domain-containing protein</fullName>
    </recommendedName>
</protein>
<feature type="compositionally biased region" description="Acidic residues" evidence="1">
    <location>
        <begin position="339"/>
        <end position="351"/>
    </location>
</feature>
<feature type="region of interest" description="Disordered" evidence="1">
    <location>
        <begin position="208"/>
        <end position="268"/>
    </location>
</feature>
<evidence type="ECO:0008006" key="4">
    <source>
        <dbReference type="Google" id="ProtNLM"/>
    </source>
</evidence>
<proteinExistence type="predicted"/>
<dbReference type="Proteomes" id="UP001176517">
    <property type="component" value="Unassembled WGS sequence"/>
</dbReference>
<evidence type="ECO:0000313" key="3">
    <source>
        <dbReference type="Proteomes" id="UP001176517"/>
    </source>
</evidence>
<feature type="compositionally biased region" description="Acidic residues" evidence="1">
    <location>
        <begin position="234"/>
        <end position="251"/>
    </location>
</feature>
<feature type="region of interest" description="Disordered" evidence="1">
    <location>
        <begin position="306"/>
        <end position="351"/>
    </location>
</feature>
<dbReference type="EMBL" id="JAPDMZ010000027">
    <property type="protein sequence ID" value="KAK0555471.1"/>
    <property type="molecule type" value="Genomic_DNA"/>
</dbReference>
<feature type="region of interest" description="Disordered" evidence="1">
    <location>
        <begin position="1"/>
        <end position="26"/>
    </location>
</feature>
<feature type="compositionally biased region" description="Polar residues" evidence="1">
    <location>
        <begin position="183"/>
        <end position="193"/>
    </location>
</feature>
<dbReference type="AlphaFoldDB" id="A0AAN6JST3"/>
<feature type="compositionally biased region" description="Polar residues" evidence="1">
    <location>
        <begin position="256"/>
        <end position="268"/>
    </location>
</feature>
<name>A0AAN6JST3_9BASI</name>